<evidence type="ECO:0000259" key="1">
    <source>
        <dbReference type="PROSITE" id="PS50146"/>
    </source>
</evidence>
<dbReference type="InterPro" id="IPR001206">
    <property type="entry name" value="Diacylglycerol_kinase_cat_dom"/>
</dbReference>
<dbReference type="PANTHER" id="PTHR12358:SF108">
    <property type="entry name" value="DAGKC DOMAIN-CONTAINING PROTEIN"/>
    <property type="match status" value="1"/>
</dbReference>
<protein>
    <submittedName>
        <fullName evidence="2">Diacylglycerol catalytic region</fullName>
    </submittedName>
</protein>
<gene>
    <name evidence="2" type="ORF">A9K55_004117</name>
</gene>
<dbReference type="VEuPathDB" id="FungiDB:CCM_04695"/>
<dbReference type="Gene3D" id="2.60.200.40">
    <property type="match status" value="1"/>
</dbReference>
<name>A0A2H4SQ48_CORMI</name>
<dbReference type="GO" id="GO:0016020">
    <property type="term" value="C:membrane"/>
    <property type="evidence" value="ECO:0007669"/>
    <property type="project" value="TreeGrafter"/>
</dbReference>
<dbReference type="GO" id="GO:0001727">
    <property type="term" value="F:lipid kinase activity"/>
    <property type="evidence" value="ECO:0007669"/>
    <property type="project" value="TreeGrafter"/>
</dbReference>
<proteinExistence type="predicted"/>
<dbReference type="PROSITE" id="PS50146">
    <property type="entry name" value="DAGK"/>
    <property type="match status" value="1"/>
</dbReference>
<sequence length="485" mass="51752">MSDPSPVLVHAAALTFDDDAGALQPSLLANEDREIPALKPDQIVAILRASPSADSVIIGLLEDADDTSAPFQLVTIQTPAAIPTQLVSVPRVAQLPTHLARGGTVGGVVDYVLSTKAGTGRAVPFWETVLQPLLAVTAEALTQETQPDSVVVTDSDDSVRGYARAEHAGTVPRTIVLLSGDGGVVDLLNSSAPAAAEKDDSTPLPTIVLIPLGTGNALFNSLHKPLFTGPSELVLALRTLLTGVAAPLPTFHALFPLGSRIVKYMSLDTSNGDAQTPDDVAAAEKQLHRQETDVAALHGSIVASYGFHASIVYESDTPAYRVHGAARFGMVAQELLKESHPYAAQVSVRRPGANDLERIPRDVHAYVLAALVSNLERTFTISPASRPLDGQLRLVHFAPLGPARTMEAMMRAYDGGKHVEAAWDDGLRVHYDDVDELTIRVDDEDERWRKVCVDGTIVDVPRGGTVRVQRDETSRFKIVVDAGVL</sequence>
<reference evidence="2 3" key="1">
    <citation type="journal article" date="2017" name="BMC Genomics">
        <title>Chromosome level assembly and secondary metabolite potential of the parasitic fungus Cordyceps militaris.</title>
        <authorList>
            <person name="Kramer G.J."/>
            <person name="Nodwell J.R."/>
        </authorList>
    </citation>
    <scope>NUCLEOTIDE SEQUENCE [LARGE SCALE GENOMIC DNA]</scope>
    <source>
        <strain evidence="2 3">ATCC 34164</strain>
    </source>
</reference>
<dbReference type="EMBL" id="CP023325">
    <property type="protein sequence ID" value="ATY65227.1"/>
    <property type="molecule type" value="Genomic_DNA"/>
</dbReference>
<dbReference type="OrthoDB" id="3853857at2759"/>
<dbReference type="Gene3D" id="3.40.50.10330">
    <property type="entry name" value="Probable inorganic polyphosphate/atp-NAD kinase, domain 1"/>
    <property type="match status" value="1"/>
</dbReference>
<dbReference type="SUPFAM" id="SSF111331">
    <property type="entry name" value="NAD kinase/diacylglycerol kinase-like"/>
    <property type="match status" value="1"/>
</dbReference>
<evidence type="ECO:0000313" key="3">
    <source>
        <dbReference type="Proteomes" id="UP000323067"/>
    </source>
</evidence>
<dbReference type="InterPro" id="IPR016064">
    <property type="entry name" value="NAD/diacylglycerol_kinase_sf"/>
</dbReference>
<dbReference type="GO" id="GO:0046512">
    <property type="term" value="P:sphingosine biosynthetic process"/>
    <property type="evidence" value="ECO:0007669"/>
    <property type="project" value="TreeGrafter"/>
</dbReference>
<accession>A0A2H4SQ48</accession>
<dbReference type="VEuPathDB" id="FungiDB:A9K55_004117"/>
<feature type="domain" description="DAGKc" evidence="1">
    <location>
        <begin position="116"/>
        <end position="257"/>
    </location>
</feature>
<dbReference type="AlphaFoldDB" id="A0A2H4SQ48"/>
<dbReference type="Proteomes" id="UP000323067">
    <property type="component" value="Chromosome v"/>
</dbReference>
<dbReference type="InterPro" id="IPR050187">
    <property type="entry name" value="Lipid_Phosphate_FormReg"/>
</dbReference>
<dbReference type="PANTHER" id="PTHR12358">
    <property type="entry name" value="SPHINGOSINE KINASE"/>
    <property type="match status" value="1"/>
</dbReference>
<dbReference type="GO" id="GO:0005737">
    <property type="term" value="C:cytoplasm"/>
    <property type="evidence" value="ECO:0007669"/>
    <property type="project" value="TreeGrafter"/>
</dbReference>
<organism evidence="2 3">
    <name type="scientific">Cordyceps militaris</name>
    <name type="common">Caterpillar fungus</name>
    <name type="synonym">Clavaria militaris</name>
    <dbReference type="NCBI Taxonomy" id="73501"/>
    <lineage>
        <taxon>Eukaryota</taxon>
        <taxon>Fungi</taxon>
        <taxon>Dikarya</taxon>
        <taxon>Ascomycota</taxon>
        <taxon>Pezizomycotina</taxon>
        <taxon>Sordariomycetes</taxon>
        <taxon>Hypocreomycetidae</taxon>
        <taxon>Hypocreales</taxon>
        <taxon>Cordycipitaceae</taxon>
        <taxon>Cordyceps</taxon>
    </lineage>
</organism>
<dbReference type="Pfam" id="PF00781">
    <property type="entry name" value="DAGK_cat"/>
    <property type="match status" value="1"/>
</dbReference>
<evidence type="ECO:0000313" key="2">
    <source>
        <dbReference type="EMBL" id="ATY65227.1"/>
    </source>
</evidence>
<dbReference type="InterPro" id="IPR017438">
    <property type="entry name" value="ATP-NAD_kinase_N"/>
</dbReference>